<dbReference type="Proteomes" id="UP001549104">
    <property type="component" value="Unassembled WGS sequence"/>
</dbReference>
<dbReference type="RefSeq" id="WP_338656592.1">
    <property type="nucleotide sequence ID" value="NZ_CP146246.1"/>
</dbReference>
<proteinExistence type="predicted"/>
<protein>
    <submittedName>
        <fullName evidence="1">Uncharacterized protein</fullName>
    </submittedName>
</protein>
<sequence>MMKMVALPKPPKSKAAAVGPKLIGTYVLEIGGRIGESIEFAVEVGIMIFAHKRYESFTGVVKDIENQRGFSVYAKLWN</sequence>
<name>A0ABV2K7L3_SPOPS</name>
<evidence type="ECO:0000313" key="1">
    <source>
        <dbReference type="EMBL" id="MET3657082.1"/>
    </source>
</evidence>
<evidence type="ECO:0000313" key="2">
    <source>
        <dbReference type="Proteomes" id="UP001549104"/>
    </source>
</evidence>
<comment type="caution">
    <text evidence="1">The sequence shown here is derived from an EMBL/GenBank/DDBJ whole genome shotgun (WGS) entry which is preliminary data.</text>
</comment>
<accession>A0ABV2K7L3</accession>
<keyword evidence="2" id="KW-1185">Reference proteome</keyword>
<reference evidence="1 2" key="1">
    <citation type="submission" date="2024-06" db="EMBL/GenBank/DDBJ databases">
        <title>Sorghum-associated microbial communities from plants grown in Nebraska, USA.</title>
        <authorList>
            <person name="Schachtman D."/>
        </authorList>
    </citation>
    <scope>NUCLEOTIDE SEQUENCE [LARGE SCALE GENOMIC DNA]</scope>
    <source>
        <strain evidence="1 2">1288</strain>
    </source>
</reference>
<dbReference type="EMBL" id="JBEPME010000002">
    <property type="protein sequence ID" value="MET3657082.1"/>
    <property type="molecule type" value="Genomic_DNA"/>
</dbReference>
<gene>
    <name evidence="1" type="ORF">ABIC55_002169</name>
</gene>
<organism evidence="1 2">
    <name type="scientific">Sporosarcina psychrophila</name>
    <name type="common">Bacillus psychrophilus</name>
    <dbReference type="NCBI Taxonomy" id="1476"/>
    <lineage>
        <taxon>Bacteria</taxon>
        <taxon>Bacillati</taxon>
        <taxon>Bacillota</taxon>
        <taxon>Bacilli</taxon>
        <taxon>Bacillales</taxon>
        <taxon>Caryophanaceae</taxon>
        <taxon>Sporosarcina</taxon>
    </lineage>
</organism>